<evidence type="ECO:0000313" key="3">
    <source>
        <dbReference type="EMBL" id="RVD81152.1"/>
    </source>
</evidence>
<name>A0A436ZQU4_ARTFL</name>
<evidence type="ECO:0000256" key="2">
    <source>
        <dbReference type="SAM" id="SignalP"/>
    </source>
</evidence>
<feature type="region of interest" description="Disordered" evidence="1">
    <location>
        <begin position="144"/>
        <end position="199"/>
    </location>
</feature>
<dbReference type="RefSeq" id="XP_067486696.1">
    <property type="nucleotide sequence ID" value="XM_067638849.1"/>
</dbReference>
<protein>
    <recommendedName>
        <fullName evidence="5">Peptidase S8/S53 domain-containing protein</fullName>
    </recommendedName>
</protein>
<dbReference type="Gene3D" id="3.40.50.200">
    <property type="entry name" value="Peptidase S8/S53 domain"/>
    <property type="match status" value="1"/>
</dbReference>
<accession>A0A436ZQU4</accession>
<evidence type="ECO:0008006" key="5">
    <source>
        <dbReference type="Google" id="ProtNLM"/>
    </source>
</evidence>
<dbReference type="VEuPathDB" id="FungiDB:DFL_009027"/>
<comment type="caution">
    <text evidence="3">The sequence shown here is derived from an EMBL/GenBank/DDBJ whole genome shotgun (WGS) entry which is preliminary data.</text>
</comment>
<feature type="signal peptide" evidence="2">
    <location>
        <begin position="1"/>
        <end position="19"/>
    </location>
</feature>
<dbReference type="SUPFAM" id="SSF52743">
    <property type="entry name" value="Subtilisin-like"/>
    <property type="match status" value="1"/>
</dbReference>
<dbReference type="GO" id="GO:0004252">
    <property type="term" value="F:serine-type endopeptidase activity"/>
    <property type="evidence" value="ECO:0007669"/>
    <property type="project" value="InterPro"/>
</dbReference>
<evidence type="ECO:0000313" key="4">
    <source>
        <dbReference type="Proteomes" id="UP000283090"/>
    </source>
</evidence>
<dbReference type="GeneID" id="93591338"/>
<keyword evidence="2" id="KW-0732">Signal</keyword>
<keyword evidence="4" id="KW-1185">Reference proteome</keyword>
<dbReference type="EMBL" id="SAEB01000012">
    <property type="protein sequence ID" value="RVD81152.1"/>
    <property type="molecule type" value="Genomic_DNA"/>
</dbReference>
<gene>
    <name evidence="3" type="ORF">DFL_009027</name>
</gene>
<evidence type="ECO:0000256" key="1">
    <source>
        <dbReference type="SAM" id="MobiDB-lite"/>
    </source>
</evidence>
<sequence>MSVLIFFFTCCILFSSILGAPPSPNPQELKVGVSMYWRAICIVDKDFREGGNDLFEDLDEGFLDGNLGGWLSPPRGFSLLGIESENLGIWAYGFKLREAQDNPKSYDELLEDLKDDIDAYLNSKGHKWPFDSCEVDLEIDPTANIAQTPSSDNEEQNKNGVDGEGNVDIHGSEPPLRKREQQRKQRHQSSANVGSLRAISSIRPPHKPIRRFTEDDQHLVSSILTKREDDEVVAVENAWEGLPTLSAPRNIEWMLDEKLSKTYFHYKDPGEGVVVYVVDSECDLGHYELLDIKFERWLGSGGPPLEFLTDVEARGEHGSKMIGKIAGKKGGIAQRARIVSLRDKPTGMILIDGDEMTKPLVEILSKLTDLENVILVSTAGNGEPGAPILHYPSRLAVNGPKRRHVVVGGTDVNGLNVYQYDPKIPNFVWAQSEATATVAGTLAMYISRDIESKARLEDAITKLKELSWKRNPEGVPTIHNGVTPDQWPEKFRKLIGTL</sequence>
<reference evidence="3 4" key="1">
    <citation type="submission" date="2019-01" db="EMBL/GenBank/DDBJ databases">
        <title>Intercellular communication is required for trap formation in the nematode-trapping fungus Duddingtonia flagrans.</title>
        <authorList>
            <person name="Youssar L."/>
            <person name="Wernet V."/>
            <person name="Hensel N."/>
            <person name="Hildebrandt H.-G."/>
            <person name="Fischer R."/>
        </authorList>
    </citation>
    <scope>NUCLEOTIDE SEQUENCE [LARGE SCALE GENOMIC DNA]</scope>
    <source>
        <strain evidence="3 4">CBS H-5679</strain>
    </source>
</reference>
<dbReference type="CDD" id="cd00306">
    <property type="entry name" value="Peptidases_S8_S53"/>
    <property type="match status" value="1"/>
</dbReference>
<dbReference type="AlphaFoldDB" id="A0A436ZQU4"/>
<organism evidence="3 4">
    <name type="scientific">Arthrobotrys flagrans</name>
    <name type="common">Nematode-trapping fungus</name>
    <name type="synonym">Trichothecium flagrans</name>
    <dbReference type="NCBI Taxonomy" id="97331"/>
    <lineage>
        <taxon>Eukaryota</taxon>
        <taxon>Fungi</taxon>
        <taxon>Dikarya</taxon>
        <taxon>Ascomycota</taxon>
        <taxon>Pezizomycotina</taxon>
        <taxon>Orbiliomycetes</taxon>
        <taxon>Orbiliales</taxon>
        <taxon>Orbiliaceae</taxon>
        <taxon>Arthrobotrys</taxon>
    </lineage>
</organism>
<dbReference type="Proteomes" id="UP000283090">
    <property type="component" value="Unassembled WGS sequence"/>
</dbReference>
<feature type="chain" id="PRO_5019061304" description="Peptidase S8/S53 domain-containing protein" evidence="2">
    <location>
        <begin position="20"/>
        <end position="498"/>
    </location>
</feature>
<dbReference type="InterPro" id="IPR036852">
    <property type="entry name" value="Peptidase_S8/S53_dom_sf"/>
</dbReference>
<dbReference type="GO" id="GO:0006508">
    <property type="term" value="P:proteolysis"/>
    <property type="evidence" value="ECO:0007669"/>
    <property type="project" value="InterPro"/>
</dbReference>
<proteinExistence type="predicted"/>
<dbReference type="OrthoDB" id="1896086at2759"/>